<reference evidence="9 10" key="1">
    <citation type="journal article" date="2021" name="Nat. Plants">
        <title>The Taxus genome provides insights into paclitaxel biosynthesis.</title>
        <authorList>
            <person name="Xiong X."/>
            <person name="Gou J."/>
            <person name="Liao Q."/>
            <person name="Li Y."/>
            <person name="Zhou Q."/>
            <person name="Bi G."/>
            <person name="Li C."/>
            <person name="Du R."/>
            <person name="Wang X."/>
            <person name="Sun T."/>
            <person name="Guo L."/>
            <person name="Liang H."/>
            <person name="Lu P."/>
            <person name="Wu Y."/>
            <person name="Zhang Z."/>
            <person name="Ro D.K."/>
            <person name="Shang Y."/>
            <person name="Huang S."/>
            <person name="Yan J."/>
        </authorList>
    </citation>
    <scope>NUCLEOTIDE SEQUENCE [LARGE SCALE GENOMIC DNA]</scope>
    <source>
        <strain evidence="9">Ta-2019</strain>
    </source>
</reference>
<name>A0AA38F3G9_TAXCH</name>
<evidence type="ECO:0000256" key="4">
    <source>
        <dbReference type="ARBA" id="ARBA00023125"/>
    </source>
</evidence>
<dbReference type="PANTHER" id="PTHR11467:SF131">
    <property type="entry name" value="HISTONE H1"/>
    <property type="match status" value="1"/>
</dbReference>
<dbReference type="AlphaFoldDB" id="A0AA38F3G9"/>
<dbReference type="GO" id="GO:0005634">
    <property type="term" value="C:nucleus"/>
    <property type="evidence" value="ECO:0007669"/>
    <property type="project" value="UniProtKB-SubCell"/>
</dbReference>
<feature type="region of interest" description="Disordered" evidence="7">
    <location>
        <begin position="97"/>
        <end position="136"/>
    </location>
</feature>
<dbReference type="PROSITE" id="PS51504">
    <property type="entry name" value="H15"/>
    <property type="match status" value="1"/>
</dbReference>
<dbReference type="EMBL" id="JAHRHJ020003813">
    <property type="protein sequence ID" value="KAH9287771.1"/>
    <property type="molecule type" value="Genomic_DNA"/>
</dbReference>
<dbReference type="InterPro" id="IPR036388">
    <property type="entry name" value="WH-like_DNA-bd_sf"/>
</dbReference>
<keyword evidence="4 6" id="KW-0238">DNA-binding</keyword>
<evidence type="ECO:0000256" key="2">
    <source>
        <dbReference type="ARBA" id="ARBA00004286"/>
    </source>
</evidence>
<gene>
    <name evidence="9" type="ORF">KI387_031888</name>
</gene>
<dbReference type="SMART" id="SM00526">
    <property type="entry name" value="H15"/>
    <property type="match status" value="1"/>
</dbReference>
<dbReference type="PANTHER" id="PTHR11467">
    <property type="entry name" value="HISTONE H1"/>
    <property type="match status" value="1"/>
</dbReference>
<dbReference type="GO" id="GO:0003690">
    <property type="term" value="F:double-stranded DNA binding"/>
    <property type="evidence" value="ECO:0007669"/>
    <property type="project" value="TreeGrafter"/>
</dbReference>
<dbReference type="GO" id="GO:0006334">
    <property type="term" value="P:nucleosome assembly"/>
    <property type="evidence" value="ECO:0007669"/>
    <property type="project" value="InterPro"/>
</dbReference>
<dbReference type="PRINTS" id="PR00624">
    <property type="entry name" value="HISTONEH5"/>
</dbReference>
<organism evidence="9 10">
    <name type="scientific">Taxus chinensis</name>
    <name type="common">Chinese yew</name>
    <name type="synonym">Taxus wallichiana var. chinensis</name>
    <dbReference type="NCBI Taxonomy" id="29808"/>
    <lineage>
        <taxon>Eukaryota</taxon>
        <taxon>Viridiplantae</taxon>
        <taxon>Streptophyta</taxon>
        <taxon>Embryophyta</taxon>
        <taxon>Tracheophyta</taxon>
        <taxon>Spermatophyta</taxon>
        <taxon>Pinopsida</taxon>
        <taxon>Pinidae</taxon>
        <taxon>Conifers II</taxon>
        <taxon>Cupressales</taxon>
        <taxon>Taxaceae</taxon>
        <taxon>Taxus</taxon>
    </lineage>
</organism>
<evidence type="ECO:0000256" key="7">
    <source>
        <dbReference type="SAM" id="MobiDB-lite"/>
    </source>
</evidence>
<dbReference type="Proteomes" id="UP000824469">
    <property type="component" value="Unassembled WGS sequence"/>
</dbReference>
<dbReference type="GO" id="GO:0030261">
    <property type="term" value="P:chromosome condensation"/>
    <property type="evidence" value="ECO:0007669"/>
    <property type="project" value="TreeGrafter"/>
</dbReference>
<feature type="non-terminal residue" evidence="9">
    <location>
        <position position="136"/>
    </location>
</feature>
<dbReference type="CDD" id="cd00073">
    <property type="entry name" value="H15"/>
    <property type="match status" value="1"/>
</dbReference>
<evidence type="ECO:0000256" key="6">
    <source>
        <dbReference type="RuleBase" id="RU003894"/>
    </source>
</evidence>
<dbReference type="Gene3D" id="1.10.10.10">
    <property type="entry name" value="Winged helix-like DNA-binding domain superfamily/Winged helix DNA-binding domain"/>
    <property type="match status" value="1"/>
</dbReference>
<keyword evidence="5 6" id="KW-0539">Nucleus</keyword>
<dbReference type="GO" id="GO:0031492">
    <property type="term" value="F:nucleosomal DNA binding"/>
    <property type="evidence" value="ECO:0007669"/>
    <property type="project" value="TreeGrafter"/>
</dbReference>
<protein>
    <recommendedName>
        <fullName evidence="8">H15 domain-containing protein</fullName>
    </recommendedName>
</protein>
<evidence type="ECO:0000313" key="9">
    <source>
        <dbReference type="EMBL" id="KAH9287771.1"/>
    </source>
</evidence>
<evidence type="ECO:0000256" key="3">
    <source>
        <dbReference type="ARBA" id="ARBA00022454"/>
    </source>
</evidence>
<evidence type="ECO:0000256" key="5">
    <source>
        <dbReference type="ARBA" id="ARBA00023242"/>
    </source>
</evidence>
<proteinExistence type="inferred from homology"/>
<comment type="caution">
    <text evidence="9">The sequence shown here is derived from an EMBL/GenBank/DDBJ whole genome shotgun (WGS) entry which is preliminary data.</text>
</comment>
<feature type="domain" description="H15" evidence="8">
    <location>
        <begin position="27"/>
        <end position="97"/>
    </location>
</feature>
<comment type="similarity">
    <text evidence="6">Belongs to the histone H1/H5 family.</text>
</comment>
<dbReference type="GO" id="GO:0045910">
    <property type="term" value="P:negative regulation of DNA recombination"/>
    <property type="evidence" value="ECO:0007669"/>
    <property type="project" value="TreeGrafter"/>
</dbReference>
<dbReference type="SUPFAM" id="SSF46785">
    <property type="entry name" value="Winged helix' DNA-binding domain"/>
    <property type="match status" value="1"/>
</dbReference>
<evidence type="ECO:0000313" key="10">
    <source>
        <dbReference type="Proteomes" id="UP000824469"/>
    </source>
</evidence>
<dbReference type="InterPro" id="IPR005818">
    <property type="entry name" value="Histone_H1/H5_H15"/>
</dbReference>
<dbReference type="GO" id="GO:0000786">
    <property type="term" value="C:nucleosome"/>
    <property type="evidence" value="ECO:0007669"/>
    <property type="project" value="InterPro"/>
</dbReference>
<keyword evidence="10" id="KW-1185">Reference proteome</keyword>
<feature type="compositionally biased region" description="Low complexity" evidence="7">
    <location>
        <begin position="114"/>
        <end position="129"/>
    </location>
</feature>
<feature type="region of interest" description="Disordered" evidence="7">
    <location>
        <begin position="1"/>
        <end position="30"/>
    </location>
</feature>
<dbReference type="GO" id="GO:0030527">
    <property type="term" value="F:structural constituent of chromatin"/>
    <property type="evidence" value="ECO:0007669"/>
    <property type="project" value="InterPro"/>
</dbReference>
<comment type="subcellular location">
    <subcellularLocation>
        <location evidence="2">Chromosome</location>
    </subcellularLocation>
    <subcellularLocation>
        <location evidence="1 6">Nucleus</location>
    </subcellularLocation>
</comment>
<evidence type="ECO:0000259" key="8">
    <source>
        <dbReference type="PROSITE" id="PS51504"/>
    </source>
</evidence>
<dbReference type="Pfam" id="PF00538">
    <property type="entry name" value="Linker_histone"/>
    <property type="match status" value="1"/>
</dbReference>
<dbReference type="OMA" id="SNYAIAH"/>
<dbReference type="InterPro" id="IPR005819">
    <property type="entry name" value="H1/H5"/>
</dbReference>
<evidence type="ECO:0000256" key="1">
    <source>
        <dbReference type="ARBA" id="ARBA00004123"/>
    </source>
</evidence>
<sequence>MASTEAVAIAVKEKKPRTSKGSKPPPSHPTYLQMITEAITALKDRTGSSNYAIAHYIDGKYKSHLPANYKKLLTVQLRNLAKSGKLSKVKASFKLPATAQLQKKPAKAVEPKVAKPAAQLKKPVSAKPKPAAKKVG</sequence>
<accession>A0AA38F3G9</accession>
<keyword evidence="3 6" id="KW-0158">Chromosome</keyword>
<dbReference type="InterPro" id="IPR036390">
    <property type="entry name" value="WH_DNA-bd_sf"/>
</dbReference>